<protein>
    <recommendedName>
        <fullName evidence="1">YqaJ viral recombinase domain-containing protein</fullName>
    </recommendedName>
</protein>
<name>A0A0A9YW51_LYGHE</name>
<dbReference type="PANTHER" id="PTHR46609:SF8">
    <property type="entry name" value="YQAJ VIRAL RECOMBINASE DOMAIN-CONTAINING PROTEIN"/>
    <property type="match status" value="1"/>
</dbReference>
<reference evidence="3" key="2">
    <citation type="submission" date="2014-07" db="EMBL/GenBank/DDBJ databases">
        <authorList>
            <person name="Hull J."/>
        </authorList>
    </citation>
    <scope>NUCLEOTIDE SEQUENCE</scope>
</reference>
<dbReference type="GO" id="GO:0006281">
    <property type="term" value="P:DNA repair"/>
    <property type="evidence" value="ECO:0007669"/>
    <property type="project" value="UniProtKB-ARBA"/>
</dbReference>
<organism evidence="3">
    <name type="scientific">Lygus hesperus</name>
    <name type="common">Western plant bug</name>
    <dbReference type="NCBI Taxonomy" id="30085"/>
    <lineage>
        <taxon>Eukaryota</taxon>
        <taxon>Metazoa</taxon>
        <taxon>Ecdysozoa</taxon>
        <taxon>Arthropoda</taxon>
        <taxon>Hexapoda</taxon>
        <taxon>Insecta</taxon>
        <taxon>Pterygota</taxon>
        <taxon>Neoptera</taxon>
        <taxon>Paraneoptera</taxon>
        <taxon>Hemiptera</taxon>
        <taxon>Heteroptera</taxon>
        <taxon>Panheteroptera</taxon>
        <taxon>Cimicomorpha</taxon>
        <taxon>Miridae</taxon>
        <taxon>Mirini</taxon>
        <taxon>Lygus</taxon>
    </lineage>
</organism>
<dbReference type="EMBL" id="GBHO01009820">
    <property type="protein sequence ID" value="JAG33784.1"/>
    <property type="molecule type" value="Transcribed_RNA"/>
</dbReference>
<gene>
    <name evidence="3" type="ORF">CM83_34540</name>
    <name evidence="2" type="ORF">CM83_34542</name>
</gene>
<dbReference type="CDD" id="cd22343">
    <property type="entry name" value="PDDEXK_lambda_exonuclease-like"/>
    <property type="match status" value="1"/>
</dbReference>
<reference evidence="4" key="3">
    <citation type="submission" date="2014-09" db="EMBL/GenBank/DDBJ databases">
        <authorList>
            <person name="Magalhaes I.L.F."/>
            <person name="Oliveira U."/>
            <person name="Santos F.R."/>
            <person name="Vidigal T.H.D.A."/>
            <person name="Brescovit A.D."/>
            <person name="Santos A.J."/>
        </authorList>
    </citation>
    <scope>NUCLEOTIDE SEQUENCE</scope>
</reference>
<dbReference type="InterPro" id="IPR051703">
    <property type="entry name" value="NF-kappa-B_Signaling_Reg"/>
</dbReference>
<evidence type="ECO:0000259" key="1">
    <source>
        <dbReference type="Pfam" id="PF09588"/>
    </source>
</evidence>
<evidence type="ECO:0000313" key="3">
    <source>
        <dbReference type="EMBL" id="JAG33785.1"/>
    </source>
</evidence>
<dbReference type="PANTHER" id="PTHR46609">
    <property type="entry name" value="EXONUCLEASE, PHAGE-TYPE/RECB, C-TERMINAL DOMAIN-CONTAINING PROTEIN"/>
    <property type="match status" value="1"/>
</dbReference>
<reference evidence="3" key="1">
    <citation type="journal article" date="2014" name="PLoS ONE">
        <title>Transcriptome-Based Identification of ABC Transporters in the Western Tarnished Plant Bug Lygus hesperus.</title>
        <authorList>
            <person name="Hull J.J."/>
            <person name="Chaney K."/>
            <person name="Geib S.M."/>
            <person name="Fabrick J.A."/>
            <person name="Brent C.S."/>
            <person name="Walsh D."/>
            <person name="Lavine L.C."/>
        </authorList>
    </citation>
    <scope>NUCLEOTIDE SEQUENCE</scope>
</reference>
<dbReference type="EMBL" id="GBRD01002621">
    <property type="protein sequence ID" value="JAG63200.1"/>
    <property type="molecule type" value="Transcribed_RNA"/>
</dbReference>
<dbReference type="EMBL" id="GBHO01009819">
    <property type="protein sequence ID" value="JAG33785.1"/>
    <property type="molecule type" value="Transcribed_RNA"/>
</dbReference>
<accession>A0A0A9YW51</accession>
<dbReference type="AlphaFoldDB" id="A0A0A9YW51"/>
<dbReference type="InterPro" id="IPR019080">
    <property type="entry name" value="YqaJ_viral_recombinase"/>
</dbReference>
<dbReference type="InterPro" id="IPR011335">
    <property type="entry name" value="Restrct_endonuc-II-like"/>
</dbReference>
<dbReference type="InterPro" id="IPR011604">
    <property type="entry name" value="PDDEXK-like_dom_sf"/>
</dbReference>
<evidence type="ECO:0000313" key="4">
    <source>
        <dbReference type="EMBL" id="JAG63200.1"/>
    </source>
</evidence>
<evidence type="ECO:0000313" key="2">
    <source>
        <dbReference type="EMBL" id="JAG33784.1"/>
    </source>
</evidence>
<proteinExistence type="predicted"/>
<dbReference type="Pfam" id="PF09588">
    <property type="entry name" value="YqaJ"/>
    <property type="match status" value="1"/>
</dbReference>
<feature type="domain" description="YqaJ viral recombinase" evidence="1">
    <location>
        <begin position="21"/>
        <end position="97"/>
    </location>
</feature>
<dbReference type="Gene3D" id="3.90.320.10">
    <property type="match status" value="1"/>
</dbReference>
<sequence>MDRFRSCSSGLGGNPERKLEECGLFVHAAHGFLAASLDCLVDDDGILEVKCPKSAEKLTFQQAISTLKSFCLTKQGTLKQNHNYFYQIQGQLEITDRQYCDFVVWAPKFAHVERVDRDREFWNNVMFPKLLAFFENSLLPELVDPRRCRSMPLRNT</sequence>
<dbReference type="SUPFAM" id="SSF52980">
    <property type="entry name" value="Restriction endonuclease-like"/>
    <property type="match status" value="1"/>
</dbReference>